<evidence type="ECO:0000256" key="6">
    <source>
        <dbReference type="ARBA" id="ARBA00022884"/>
    </source>
</evidence>
<name>A0A9X2ADD2_9BACL</name>
<keyword evidence="6 7" id="KW-0694">RNA-binding</keyword>
<dbReference type="InterPro" id="IPR014721">
    <property type="entry name" value="Ribsml_uS5_D2-typ_fold_subgr"/>
</dbReference>
<evidence type="ECO:0000256" key="3">
    <source>
        <dbReference type="ARBA" id="ARBA00022722"/>
    </source>
</evidence>
<dbReference type="PANTHER" id="PTHR33992">
    <property type="entry name" value="RIBONUCLEASE P PROTEIN COMPONENT"/>
    <property type="match status" value="1"/>
</dbReference>
<dbReference type="GO" id="GO:0042781">
    <property type="term" value="F:3'-tRNA processing endoribonuclease activity"/>
    <property type="evidence" value="ECO:0007669"/>
    <property type="project" value="TreeGrafter"/>
</dbReference>
<comment type="caution">
    <text evidence="9">The sequence shown here is derived from an EMBL/GenBank/DDBJ whole genome shotgun (WGS) entry which is preliminary data.</text>
</comment>
<evidence type="ECO:0000313" key="9">
    <source>
        <dbReference type="EMBL" id="MCI0183280.1"/>
    </source>
</evidence>
<dbReference type="NCBIfam" id="TIGR00188">
    <property type="entry name" value="rnpA"/>
    <property type="match status" value="1"/>
</dbReference>
<evidence type="ECO:0000256" key="4">
    <source>
        <dbReference type="ARBA" id="ARBA00022759"/>
    </source>
</evidence>
<dbReference type="GO" id="GO:0001682">
    <property type="term" value="P:tRNA 5'-leader removal"/>
    <property type="evidence" value="ECO:0007669"/>
    <property type="project" value="UniProtKB-UniRule"/>
</dbReference>
<dbReference type="SUPFAM" id="SSF54211">
    <property type="entry name" value="Ribosomal protein S5 domain 2-like"/>
    <property type="match status" value="1"/>
</dbReference>
<evidence type="ECO:0000256" key="5">
    <source>
        <dbReference type="ARBA" id="ARBA00022801"/>
    </source>
</evidence>
<comment type="function">
    <text evidence="1 7">RNaseP catalyzes the removal of the 5'-leader sequence from pre-tRNA to produce the mature 5'-terminus. It can also cleave other RNA substrates such as 4.5S RNA. The protein component plays an auxiliary but essential role in vivo by binding to the 5'-leader sequence and broadening the substrate specificity of the ribozyme.</text>
</comment>
<dbReference type="InterPro" id="IPR000100">
    <property type="entry name" value="RNase_P"/>
</dbReference>
<dbReference type="RefSeq" id="WP_241713348.1">
    <property type="nucleotide sequence ID" value="NZ_JALBUF010000004.1"/>
</dbReference>
<gene>
    <name evidence="7 9" type="primary">rnpA</name>
    <name evidence="9" type="ORF">MM817_01553</name>
</gene>
<dbReference type="FunFam" id="3.30.230.10:FF:000021">
    <property type="entry name" value="Ribonuclease P protein component"/>
    <property type="match status" value="1"/>
</dbReference>
<dbReference type="Gene3D" id="3.30.230.10">
    <property type="match status" value="1"/>
</dbReference>
<dbReference type="PANTHER" id="PTHR33992:SF1">
    <property type="entry name" value="RIBONUCLEASE P PROTEIN COMPONENT"/>
    <property type="match status" value="1"/>
</dbReference>
<keyword evidence="3 7" id="KW-0540">Nuclease</keyword>
<comment type="similarity">
    <text evidence="7">Belongs to the RnpA family.</text>
</comment>
<dbReference type="PROSITE" id="PS00648">
    <property type="entry name" value="RIBONUCLEASE_P"/>
    <property type="match status" value="1"/>
</dbReference>
<organism evidence="9 10">
    <name type="scientific">Sulfoacidibacillus ferrooxidans</name>
    <dbReference type="NCBI Taxonomy" id="2005001"/>
    <lineage>
        <taxon>Bacteria</taxon>
        <taxon>Bacillati</taxon>
        <taxon>Bacillota</taxon>
        <taxon>Bacilli</taxon>
        <taxon>Bacillales</taxon>
        <taxon>Alicyclobacillaceae</taxon>
        <taxon>Sulfoacidibacillus</taxon>
    </lineage>
</organism>
<keyword evidence="4 7" id="KW-0255">Endonuclease</keyword>
<dbReference type="InterPro" id="IPR020539">
    <property type="entry name" value="RNase_P_CS"/>
</dbReference>
<evidence type="ECO:0000313" key="10">
    <source>
        <dbReference type="Proteomes" id="UP001139263"/>
    </source>
</evidence>
<keyword evidence="10" id="KW-1185">Reference proteome</keyword>
<dbReference type="Proteomes" id="UP001139263">
    <property type="component" value="Unassembled WGS sequence"/>
</dbReference>
<evidence type="ECO:0000256" key="7">
    <source>
        <dbReference type="HAMAP-Rule" id="MF_00227"/>
    </source>
</evidence>
<dbReference type="GO" id="GO:0030677">
    <property type="term" value="C:ribonuclease P complex"/>
    <property type="evidence" value="ECO:0007669"/>
    <property type="project" value="TreeGrafter"/>
</dbReference>
<dbReference type="InterPro" id="IPR020568">
    <property type="entry name" value="Ribosomal_Su5_D2-typ_SF"/>
</dbReference>
<comment type="catalytic activity">
    <reaction evidence="7">
        <text>Endonucleolytic cleavage of RNA, removing 5'-extranucleotides from tRNA precursor.</text>
        <dbReference type="EC" id="3.1.26.5"/>
    </reaction>
</comment>
<dbReference type="EC" id="3.1.26.5" evidence="7 8"/>
<dbReference type="HAMAP" id="MF_00227">
    <property type="entry name" value="RNase_P"/>
    <property type="match status" value="1"/>
</dbReference>
<dbReference type="GO" id="GO:0000049">
    <property type="term" value="F:tRNA binding"/>
    <property type="evidence" value="ECO:0007669"/>
    <property type="project" value="UniProtKB-UniRule"/>
</dbReference>
<protein>
    <recommendedName>
        <fullName evidence="7 8">Ribonuclease P protein component</fullName>
        <shortName evidence="7">RNase P protein</shortName>
        <shortName evidence="7">RNaseP protein</shortName>
        <ecNumber evidence="7 8">3.1.26.5</ecNumber>
    </recommendedName>
    <alternativeName>
        <fullName evidence="7">Protein C5</fullName>
    </alternativeName>
</protein>
<dbReference type="GO" id="GO:0004526">
    <property type="term" value="F:ribonuclease P activity"/>
    <property type="evidence" value="ECO:0007669"/>
    <property type="project" value="UniProtKB-UniRule"/>
</dbReference>
<dbReference type="AlphaFoldDB" id="A0A9X2ADD2"/>
<accession>A0A9X2ADD2</accession>
<keyword evidence="5 7" id="KW-0378">Hydrolase</keyword>
<keyword evidence="2 7" id="KW-0819">tRNA processing</keyword>
<proteinExistence type="inferred from homology"/>
<reference evidence="9" key="1">
    <citation type="submission" date="2022-03" db="EMBL/GenBank/DDBJ databases">
        <title>Draft Genome Sequence of Firmicute Strain S0AB, a Heterotrophic Iron/Sulfur-Oxidizing Extreme Acidophile.</title>
        <authorList>
            <person name="Vergara E."/>
            <person name="Pakostova E."/>
            <person name="Johnson D.B."/>
            <person name="Holmes D.S."/>
        </authorList>
    </citation>
    <scope>NUCLEOTIDE SEQUENCE</scope>
    <source>
        <strain evidence="9">S0AB</strain>
    </source>
</reference>
<comment type="subunit">
    <text evidence="7">Consists of a catalytic RNA component (M1 or rnpB) and a protein subunit.</text>
</comment>
<dbReference type="Pfam" id="PF00825">
    <property type="entry name" value="Ribonuclease_P"/>
    <property type="match status" value="1"/>
</dbReference>
<evidence type="ECO:0000256" key="1">
    <source>
        <dbReference type="ARBA" id="ARBA00002663"/>
    </source>
</evidence>
<sequence length="141" mass="16242">MVLDEGKHTVACVRATQKFTLKGHRLRRNGDFRYVFGRGSSVANRYYVLYVVKKHRTQTLRVGFSVSKKVGNAVVRNRVKRVLREVMRLQIVHIEYGFDLVIIARKQAVELSYAQANKELCKLLTKAKLFRVTTTSKDSIV</sequence>
<evidence type="ECO:0000256" key="2">
    <source>
        <dbReference type="ARBA" id="ARBA00022694"/>
    </source>
</evidence>
<dbReference type="EMBL" id="JALBUF010000004">
    <property type="protein sequence ID" value="MCI0183280.1"/>
    <property type="molecule type" value="Genomic_DNA"/>
</dbReference>
<evidence type="ECO:0000256" key="8">
    <source>
        <dbReference type="NCBIfam" id="TIGR00188"/>
    </source>
</evidence>